<dbReference type="EMBL" id="JAPWTK010000028">
    <property type="protein sequence ID" value="KAJ8956685.1"/>
    <property type="molecule type" value="Genomic_DNA"/>
</dbReference>
<feature type="transmembrane region" description="Helical" evidence="1">
    <location>
        <begin position="86"/>
        <end position="103"/>
    </location>
</feature>
<name>A0AAV8YYE5_9CUCU</name>
<gene>
    <name evidence="2" type="ORF">NQ318_014040</name>
</gene>
<protein>
    <submittedName>
        <fullName evidence="2">Uncharacterized protein</fullName>
    </submittedName>
</protein>
<keyword evidence="1" id="KW-0812">Transmembrane</keyword>
<keyword evidence="1" id="KW-1133">Transmembrane helix</keyword>
<keyword evidence="1" id="KW-0472">Membrane</keyword>
<sequence length="171" mass="19461">MKLPFYTILGPVFKKNHKSIRDLCGCPFLCFSPIYVMILGTLGVILSIFDIVRIIKCGPVLPGYLVRERLKTGKLISPEAERDCKLICLVLSAEYYLFLLIGLSTKNPIFFLPFLILYAVIISLEAIIFFIRAIMEGMEYKKTGLLMSMFMVYNWLSVFCTFARVVTGCDV</sequence>
<evidence type="ECO:0000313" key="3">
    <source>
        <dbReference type="Proteomes" id="UP001162162"/>
    </source>
</evidence>
<keyword evidence="3" id="KW-1185">Reference proteome</keyword>
<organism evidence="2 3">
    <name type="scientific">Aromia moschata</name>
    <dbReference type="NCBI Taxonomy" id="1265417"/>
    <lineage>
        <taxon>Eukaryota</taxon>
        <taxon>Metazoa</taxon>
        <taxon>Ecdysozoa</taxon>
        <taxon>Arthropoda</taxon>
        <taxon>Hexapoda</taxon>
        <taxon>Insecta</taxon>
        <taxon>Pterygota</taxon>
        <taxon>Neoptera</taxon>
        <taxon>Endopterygota</taxon>
        <taxon>Coleoptera</taxon>
        <taxon>Polyphaga</taxon>
        <taxon>Cucujiformia</taxon>
        <taxon>Chrysomeloidea</taxon>
        <taxon>Cerambycidae</taxon>
        <taxon>Cerambycinae</taxon>
        <taxon>Callichromatini</taxon>
        <taxon>Aromia</taxon>
    </lineage>
</organism>
<accession>A0AAV8YYE5</accession>
<dbReference type="Proteomes" id="UP001162162">
    <property type="component" value="Unassembled WGS sequence"/>
</dbReference>
<evidence type="ECO:0000256" key="1">
    <source>
        <dbReference type="SAM" id="Phobius"/>
    </source>
</evidence>
<feature type="transmembrane region" description="Helical" evidence="1">
    <location>
        <begin position="20"/>
        <end position="38"/>
    </location>
</feature>
<feature type="transmembrane region" description="Helical" evidence="1">
    <location>
        <begin position="109"/>
        <end position="131"/>
    </location>
</feature>
<proteinExistence type="predicted"/>
<comment type="caution">
    <text evidence="2">The sequence shown here is derived from an EMBL/GenBank/DDBJ whole genome shotgun (WGS) entry which is preliminary data.</text>
</comment>
<feature type="transmembrane region" description="Helical" evidence="1">
    <location>
        <begin position="143"/>
        <end position="166"/>
    </location>
</feature>
<evidence type="ECO:0000313" key="2">
    <source>
        <dbReference type="EMBL" id="KAJ8956685.1"/>
    </source>
</evidence>
<dbReference type="AlphaFoldDB" id="A0AAV8YYE5"/>
<reference evidence="2" key="1">
    <citation type="journal article" date="2023" name="Insect Mol. Biol.">
        <title>Genome sequencing provides insights into the evolution of gene families encoding plant cell wall-degrading enzymes in longhorned beetles.</title>
        <authorList>
            <person name="Shin N.R."/>
            <person name="Okamura Y."/>
            <person name="Kirsch R."/>
            <person name="Pauchet Y."/>
        </authorList>
    </citation>
    <scope>NUCLEOTIDE SEQUENCE</scope>
    <source>
        <strain evidence="2">AMC_N1</strain>
    </source>
</reference>